<dbReference type="InterPro" id="IPR001029">
    <property type="entry name" value="Flagellin_N"/>
</dbReference>
<evidence type="ECO:0000313" key="2">
    <source>
        <dbReference type="EMBL" id="GAI42396.1"/>
    </source>
</evidence>
<dbReference type="GO" id="GO:0009424">
    <property type="term" value="C:bacterial-type flagellum hook"/>
    <property type="evidence" value="ECO:0007669"/>
    <property type="project" value="InterPro"/>
</dbReference>
<dbReference type="PANTHER" id="PTHR42792">
    <property type="entry name" value="FLAGELLIN"/>
    <property type="match status" value="1"/>
</dbReference>
<dbReference type="GO" id="GO:0005198">
    <property type="term" value="F:structural molecule activity"/>
    <property type="evidence" value="ECO:0007669"/>
    <property type="project" value="InterPro"/>
</dbReference>
<evidence type="ECO:0000259" key="1">
    <source>
        <dbReference type="Pfam" id="PF00669"/>
    </source>
</evidence>
<gene>
    <name evidence="2" type="ORF">S06H3_39164</name>
</gene>
<dbReference type="AlphaFoldDB" id="X1PIR0"/>
<dbReference type="InterPro" id="IPR001492">
    <property type="entry name" value="Flagellin"/>
</dbReference>
<feature type="domain" description="Flagellin N-terminal" evidence="1">
    <location>
        <begin position="6"/>
        <end position="140"/>
    </location>
</feature>
<dbReference type="NCBIfam" id="TIGR02550">
    <property type="entry name" value="flagell_flgL"/>
    <property type="match status" value="1"/>
</dbReference>
<name>X1PIR0_9ZZZZ</name>
<dbReference type="EMBL" id="BARV01023929">
    <property type="protein sequence ID" value="GAI42396.1"/>
    <property type="molecule type" value="Genomic_DNA"/>
</dbReference>
<sequence>MRITDSMLAQRVIDSINESKSRLGELQNILSTTKRVNKPSDDPLRISHILNLRREIKDIEQYLENGEIASTWIDMACHILTQSGEVLNSAKVIALREASATASPETRASSAEEIRNLKIQLLNLVNTVYGGRYIFAGTKTLTQPFDENGEYQGDQGEIELQVGEKRIISINSPGDKVFQEAEDVFAVLLDLETALENDDLPGISDKLEKLDNCLAEIRRWEGDFGGRSRRVEINRNHLEDQTVQITKILSSTEDADVVKIVVQLQ</sequence>
<reference evidence="2" key="1">
    <citation type="journal article" date="2014" name="Front. Microbiol.">
        <title>High frequency of phylogenetically diverse reductive dehalogenase-homologous genes in deep subseafloor sedimentary metagenomes.</title>
        <authorList>
            <person name="Kawai M."/>
            <person name="Futagami T."/>
            <person name="Toyoda A."/>
            <person name="Takaki Y."/>
            <person name="Nishi S."/>
            <person name="Hori S."/>
            <person name="Arai W."/>
            <person name="Tsubouchi T."/>
            <person name="Morono Y."/>
            <person name="Uchiyama I."/>
            <person name="Ito T."/>
            <person name="Fujiyama A."/>
            <person name="Inagaki F."/>
            <person name="Takami H."/>
        </authorList>
    </citation>
    <scope>NUCLEOTIDE SEQUENCE</scope>
    <source>
        <strain evidence="2">Expedition CK06-06</strain>
    </source>
</reference>
<organism evidence="2">
    <name type="scientific">marine sediment metagenome</name>
    <dbReference type="NCBI Taxonomy" id="412755"/>
    <lineage>
        <taxon>unclassified sequences</taxon>
        <taxon>metagenomes</taxon>
        <taxon>ecological metagenomes</taxon>
    </lineage>
</organism>
<dbReference type="Gene3D" id="1.20.1330.10">
    <property type="entry name" value="f41 fragment of flagellin, N-terminal domain"/>
    <property type="match status" value="1"/>
</dbReference>
<dbReference type="GO" id="GO:0071973">
    <property type="term" value="P:bacterial-type flagellum-dependent cell motility"/>
    <property type="evidence" value="ECO:0007669"/>
    <property type="project" value="InterPro"/>
</dbReference>
<protein>
    <recommendedName>
        <fullName evidence="1">Flagellin N-terminal domain-containing protein</fullName>
    </recommendedName>
</protein>
<accession>X1PIR0</accession>
<dbReference type="SUPFAM" id="SSF64518">
    <property type="entry name" value="Phase 1 flagellin"/>
    <property type="match status" value="1"/>
</dbReference>
<comment type="caution">
    <text evidence="2">The sequence shown here is derived from an EMBL/GenBank/DDBJ whole genome shotgun (WGS) entry which is preliminary data.</text>
</comment>
<feature type="non-terminal residue" evidence="2">
    <location>
        <position position="265"/>
    </location>
</feature>
<dbReference type="PANTHER" id="PTHR42792:SF1">
    <property type="entry name" value="FLAGELLAR HOOK-ASSOCIATED PROTEIN 3"/>
    <property type="match status" value="1"/>
</dbReference>
<proteinExistence type="predicted"/>
<dbReference type="Pfam" id="PF00669">
    <property type="entry name" value="Flagellin_N"/>
    <property type="match status" value="1"/>
</dbReference>
<dbReference type="InterPro" id="IPR013384">
    <property type="entry name" value="Flagell_FlgL"/>
</dbReference>